<dbReference type="InterPro" id="IPR019949">
    <property type="entry name" value="CmoO-like"/>
</dbReference>
<dbReference type="Gene3D" id="3.20.20.30">
    <property type="entry name" value="Luciferase-like domain"/>
    <property type="match status" value="1"/>
</dbReference>
<comment type="caution">
    <text evidence="3">The sequence shown here is derived from an EMBL/GenBank/DDBJ whole genome shotgun (WGS) entry which is preliminary data.</text>
</comment>
<dbReference type="Proteomes" id="UP000633136">
    <property type="component" value="Unassembled WGS sequence"/>
</dbReference>
<feature type="domain" description="Luciferase-like" evidence="2">
    <location>
        <begin position="23"/>
        <end position="302"/>
    </location>
</feature>
<keyword evidence="3" id="KW-0560">Oxidoreductase</keyword>
<dbReference type="GO" id="GO:0005829">
    <property type="term" value="C:cytosol"/>
    <property type="evidence" value="ECO:0007669"/>
    <property type="project" value="TreeGrafter"/>
</dbReference>
<evidence type="ECO:0000256" key="1">
    <source>
        <dbReference type="ARBA" id="ARBA00007789"/>
    </source>
</evidence>
<gene>
    <name evidence="3" type="ORF">GCM10011401_25430</name>
</gene>
<keyword evidence="4" id="KW-1185">Reference proteome</keyword>
<reference evidence="3" key="2">
    <citation type="submission" date="2020-09" db="EMBL/GenBank/DDBJ databases">
        <authorList>
            <person name="Sun Q."/>
            <person name="Zhou Y."/>
        </authorList>
    </citation>
    <scope>NUCLEOTIDE SEQUENCE</scope>
    <source>
        <strain evidence="3">CGMCC 1.15388</strain>
    </source>
</reference>
<keyword evidence="3" id="KW-0503">Monooxygenase</keyword>
<name>A0A917AVQ2_9MICC</name>
<organism evidence="3 4">
    <name type="scientific">Nesterenkonia cremea</name>
    <dbReference type="NCBI Taxonomy" id="1882340"/>
    <lineage>
        <taxon>Bacteria</taxon>
        <taxon>Bacillati</taxon>
        <taxon>Actinomycetota</taxon>
        <taxon>Actinomycetes</taxon>
        <taxon>Micrococcales</taxon>
        <taxon>Micrococcaceae</taxon>
        <taxon>Nesterenkonia</taxon>
    </lineage>
</organism>
<sequence>MDMSTTASRPLSLLDLARVHSGEPIAEGIARSRRLAQTADSRGYTRLWFAEHHNMPHVASSATSLLIQHIAAATENIRVGAGGIMLPNHSPLVIAEQFGTLETLFPGRIDLGLGRAPGTDGVTMRALRRDGTEADHFQSDVMELNGYLAGYSRIPGVNAFPGHRTDVPLHILGSSLFGAQLAAQLGVPYAFASHFAPQMLTQAAETYREQFDSSKSLAGPGSKPHFIAAANVIAHDDGDYAREQQRQAEDSWIRTMLGRNKQLSDDDVTQLRDHPAGQQVLGMLSRTVSGTQKEVVDWLDAFGDGVQADEIMLVNLAPSEEAQQRTLELLAPTG</sequence>
<dbReference type="InterPro" id="IPR050766">
    <property type="entry name" value="Bact_Lucif_Oxidored"/>
</dbReference>
<comment type="similarity">
    <text evidence="1">To bacterial alkanal monooxygenase alpha and beta chains.</text>
</comment>
<evidence type="ECO:0000313" key="4">
    <source>
        <dbReference type="Proteomes" id="UP000633136"/>
    </source>
</evidence>
<proteinExistence type="predicted"/>
<dbReference type="SUPFAM" id="SSF51679">
    <property type="entry name" value="Bacterial luciferase-like"/>
    <property type="match status" value="1"/>
</dbReference>
<dbReference type="Pfam" id="PF00296">
    <property type="entry name" value="Bac_luciferase"/>
    <property type="match status" value="1"/>
</dbReference>
<dbReference type="InterPro" id="IPR011251">
    <property type="entry name" value="Luciferase-like_dom"/>
</dbReference>
<dbReference type="PANTHER" id="PTHR30137">
    <property type="entry name" value="LUCIFERASE-LIKE MONOOXYGENASE"/>
    <property type="match status" value="1"/>
</dbReference>
<evidence type="ECO:0000259" key="2">
    <source>
        <dbReference type="Pfam" id="PF00296"/>
    </source>
</evidence>
<dbReference type="InterPro" id="IPR036661">
    <property type="entry name" value="Luciferase-like_sf"/>
</dbReference>
<protein>
    <submittedName>
        <fullName evidence="3">Alkanal monooxygenase</fullName>
    </submittedName>
</protein>
<dbReference type="GO" id="GO:0016705">
    <property type="term" value="F:oxidoreductase activity, acting on paired donors, with incorporation or reduction of molecular oxygen"/>
    <property type="evidence" value="ECO:0007669"/>
    <property type="project" value="InterPro"/>
</dbReference>
<dbReference type="AlphaFoldDB" id="A0A917AVQ2"/>
<dbReference type="GO" id="GO:0004497">
    <property type="term" value="F:monooxygenase activity"/>
    <property type="evidence" value="ECO:0007669"/>
    <property type="project" value="UniProtKB-KW"/>
</dbReference>
<dbReference type="EMBL" id="BMIS01000015">
    <property type="protein sequence ID" value="GGE76985.1"/>
    <property type="molecule type" value="Genomic_DNA"/>
</dbReference>
<dbReference type="PANTHER" id="PTHR30137:SF6">
    <property type="entry name" value="LUCIFERASE-LIKE MONOOXYGENASE"/>
    <property type="match status" value="1"/>
</dbReference>
<evidence type="ECO:0000313" key="3">
    <source>
        <dbReference type="EMBL" id="GGE76985.1"/>
    </source>
</evidence>
<accession>A0A917AVQ2</accession>
<dbReference type="NCBIfam" id="TIGR03558">
    <property type="entry name" value="oxido_grp_1"/>
    <property type="match status" value="1"/>
</dbReference>
<reference evidence="3" key="1">
    <citation type="journal article" date="2014" name="Int. J. Syst. Evol. Microbiol.">
        <title>Complete genome sequence of Corynebacterium casei LMG S-19264T (=DSM 44701T), isolated from a smear-ripened cheese.</title>
        <authorList>
            <consortium name="US DOE Joint Genome Institute (JGI-PGF)"/>
            <person name="Walter F."/>
            <person name="Albersmeier A."/>
            <person name="Kalinowski J."/>
            <person name="Ruckert C."/>
        </authorList>
    </citation>
    <scope>NUCLEOTIDE SEQUENCE</scope>
    <source>
        <strain evidence="3">CGMCC 1.15388</strain>
    </source>
</reference>